<dbReference type="EMBL" id="LCYG01000051">
    <property type="protein sequence ID" value="KLK91648.1"/>
    <property type="molecule type" value="Genomic_DNA"/>
</dbReference>
<evidence type="ECO:0000256" key="1">
    <source>
        <dbReference type="SAM" id="Coils"/>
    </source>
</evidence>
<evidence type="ECO:0000313" key="3">
    <source>
        <dbReference type="Proteomes" id="UP000035489"/>
    </source>
</evidence>
<reference evidence="2 3" key="1">
    <citation type="submission" date="2015-05" db="EMBL/GenBank/DDBJ databases">
        <title>Draft genome sequence of Microvirga vignae strain BR3299, a novel nitrogen fixing bacteria isolated from Brazil semi-aired region.</title>
        <authorList>
            <person name="Zilli J.E."/>
            <person name="Passos S.R."/>
            <person name="Leite J."/>
            <person name="Baldani J.I."/>
            <person name="Xavier G.R."/>
            <person name="Rumjaneck N.G."/>
            <person name="Simoes-Araujo J.L."/>
        </authorList>
    </citation>
    <scope>NUCLEOTIDE SEQUENCE [LARGE SCALE GENOMIC DNA]</scope>
    <source>
        <strain evidence="2 3">BR3299</strain>
    </source>
</reference>
<keyword evidence="1" id="KW-0175">Coiled coil</keyword>
<evidence type="ECO:0000313" key="2">
    <source>
        <dbReference type="EMBL" id="KLK91648.1"/>
    </source>
</evidence>
<comment type="caution">
    <text evidence="2">The sequence shown here is derived from an EMBL/GenBank/DDBJ whole genome shotgun (WGS) entry which is preliminary data.</text>
</comment>
<gene>
    <name evidence="2" type="ORF">AA309_18810</name>
</gene>
<dbReference type="AlphaFoldDB" id="A0A0H1R8Y1"/>
<feature type="coiled-coil region" evidence="1">
    <location>
        <begin position="87"/>
        <end position="118"/>
    </location>
</feature>
<proteinExistence type="predicted"/>
<sequence length="250" mass="29122">MIGTVKEFNGQRYECIALEPHSRRDTGTSELAVWESGCAQCGEPFVFKASASSDRFMPSRRCTVHKRPGQRVTSRELAEMERKVEERRKAEEARLIEERRLEEERQAVLRLARTMEKRRLCGPAFENYNVAQVQWHEWKRTSIQAWELFLDGDLVRNAWRGIGYIQEVEGNNLRVVWRDGTTVLGHFSAFERLLPIPVGYWVIDEEHGEGEVAEQNGYDLTIEFIDRERRTVNNYRAVPLGGYLPFQEDA</sequence>
<organism evidence="2 3">
    <name type="scientific">Microvirga vignae</name>
    <dbReference type="NCBI Taxonomy" id="1225564"/>
    <lineage>
        <taxon>Bacteria</taxon>
        <taxon>Pseudomonadati</taxon>
        <taxon>Pseudomonadota</taxon>
        <taxon>Alphaproteobacteria</taxon>
        <taxon>Hyphomicrobiales</taxon>
        <taxon>Methylobacteriaceae</taxon>
        <taxon>Microvirga</taxon>
    </lineage>
</organism>
<keyword evidence="3" id="KW-1185">Reference proteome</keyword>
<dbReference type="Proteomes" id="UP000035489">
    <property type="component" value="Unassembled WGS sequence"/>
</dbReference>
<name>A0A0H1R8Y1_9HYPH</name>
<dbReference type="PATRIC" id="fig|1225564.3.peg.5035"/>
<accession>A0A0H1R8Y1</accession>
<protein>
    <submittedName>
        <fullName evidence="2">Uncharacterized protein</fullName>
    </submittedName>
</protein>